<dbReference type="OMA" id="ENWDEYR"/>
<dbReference type="PANTHER" id="PTHR28249">
    <property type="entry name" value="SPORULATION-SPECIFIC PROTEIN SPO7"/>
    <property type="match status" value="1"/>
</dbReference>
<feature type="transmembrane region" description="Helical" evidence="2">
    <location>
        <begin position="84"/>
        <end position="103"/>
    </location>
</feature>
<keyword evidence="2" id="KW-1133">Transmembrane helix</keyword>
<dbReference type="Proteomes" id="UP000054383">
    <property type="component" value="Unassembled WGS sequence"/>
</dbReference>
<dbReference type="Pfam" id="PF03907">
    <property type="entry name" value="Spo7"/>
    <property type="match status" value="1"/>
</dbReference>
<feature type="transmembrane region" description="Helical" evidence="2">
    <location>
        <begin position="127"/>
        <end position="145"/>
    </location>
</feature>
<name>A0A0U1M3W9_TALIS</name>
<reference evidence="3 4" key="1">
    <citation type="submission" date="2015-04" db="EMBL/GenBank/DDBJ databases">
        <authorList>
            <person name="Syromyatnikov M.Y."/>
            <person name="Popov V.N."/>
        </authorList>
    </citation>
    <scope>NUCLEOTIDE SEQUENCE [LARGE SCALE GENOMIC DNA]</scope>
    <source>
        <strain evidence="3">WF-38-12</strain>
    </source>
</reference>
<evidence type="ECO:0000256" key="1">
    <source>
        <dbReference type="SAM" id="MobiDB-lite"/>
    </source>
</evidence>
<feature type="compositionally biased region" description="Low complexity" evidence="1">
    <location>
        <begin position="39"/>
        <end position="53"/>
    </location>
</feature>
<organism evidence="3 4">
    <name type="scientific">Talaromyces islandicus</name>
    <name type="common">Penicillium islandicum</name>
    <dbReference type="NCBI Taxonomy" id="28573"/>
    <lineage>
        <taxon>Eukaryota</taxon>
        <taxon>Fungi</taxon>
        <taxon>Dikarya</taxon>
        <taxon>Ascomycota</taxon>
        <taxon>Pezizomycotina</taxon>
        <taxon>Eurotiomycetes</taxon>
        <taxon>Eurotiomycetidae</taxon>
        <taxon>Eurotiales</taxon>
        <taxon>Trichocomaceae</taxon>
        <taxon>Talaromyces</taxon>
        <taxon>Talaromyces sect. Islandici</taxon>
    </lineage>
</organism>
<dbReference type="InterPro" id="IPR005605">
    <property type="entry name" value="Spo7"/>
</dbReference>
<dbReference type="EMBL" id="CVMT01000007">
    <property type="protein sequence ID" value="CRG90269.1"/>
    <property type="molecule type" value="Genomic_DNA"/>
</dbReference>
<dbReference type="GO" id="GO:0006998">
    <property type="term" value="P:nuclear envelope organization"/>
    <property type="evidence" value="ECO:0007669"/>
    <property type="project" value="TreeGrafter"/>
</dbReference>
<feature type="region of interest" description="Disordered" evidence="1">
    <location>
        <begin position="1"/>
        <end position="53"/>
    </location>
</feature>
<evidence type="ECO:0000313" key="4">
    <source>
        <dbReference type="Proteomes" id="UP000054383"/>
    </source>
</evidence>
<dbReference type="GO" id="GO:0004721">
    <property type="term" value="F:phosphoprotein phosphatase activity"/>
    <property type="evidence" value="ECO:0007669"/>
    <property type="project" value="TreeGrafter"/>
</dbReference>
<dbReference type="AlphaFoldDB" id="A0A0U1M3W9"/>
<feature type="region of interest" description="Disordered" evidence="1">
    <location>
        <begin position="313"/>
        <end position="432"/>
    </location>
</feature>
<protein>
    <recommendedName>
        <fullName evidence="5">Sporulation-specific protein SPO7</fullName>
    </recommendedName>
</protein>
<keyword evidence="4" id="KW-1185">Reference proteome</keyword>
<gene>
    <name evidence="3" type="ORF">PISL3812_07312</name>
</gene>
<sequence>MASAPLDQLVKGAPAKNASPSFNDPPAPLPKSYLQGNASDSRPTTPDPLSTLPSSPPQIYLNLLILESSLRAQYLALRERRRQNTFFLMLLAFWVAYFFYALFMRPREDGSGVGGSVYWMVETAEKVAFMGGIVTGILVWGTGQWERGMRWPRRWFAVANRGLRGMNTKIVLIRGPWWKEVLAFFSFIFPYSSLFQSPGNFQYVELHPSEKRTTRHMQSAHDEDTESGIVEEDLAPGGDFVRLLLLPKAFSPEFRENWDEYRTEYWERENERRAQLRRKVRDRERQRARQEGNWLWWLPIRRSRSRRIKLVDNHSHHHHQHQQPSNGGKLQEGRIRRNTRSNSQSQSHHLRGLSRSSTPEGGGATPTDSPQSHRRKKGSKSSTSRSLSPLATTQVSKRDSMVSVSSTASDDSFSSGLRERRVTPDIPTAAEA</sequence>
<evidence type="ECO:0008006" key="5">
    <source>
        <dbReference type="Google" id="ProtNLM"/>
    </source>
</evidence>
<dbReference type="GO" id="GO:0019888">
    <property type="term" value="F:protein phosphatase regulator activity"/>
    <property type="evidence" value="ECO:0007669"/>
    <property type="project" value="InterPro"/>
</dbReference>
<feature type="compositionally biased region" description="Low complexity" evidence="1">
    <location>
        <begin position="401"/>
        <end position="415"/>
    </location>
</feature>
<proteinExistence type="predicted"/>
<dbReference type="STRING" id="28573.A0A0U1M3W9"/>
<keyword evidence="2" id="KW-0472">Membrane</keyword>
<dbReference type="OrthoDB" id="5599171at2759"/>
<accession>A0A0U1M3W9</accession>
<evidence type="ECO:0000313" key="3">
    <source>
        <dbReference type="EMBL" id="CRG90269.1"/>
    </source>
</evidence>
<keyword evidence="2" id="KW-0812">Transmembrane</keyword>
<evidence type="ECO:0000256" key="2">
    <source>
        <dbReference type="SAM" id="Phobius"/>
    </source>
</evidence>
<dbReference type="GO" id="GO:0071595">
    <property type="term" value="C:Nem1-Spo7 phosphatase complex"/>
    <property type="evidence" value="ECO:0007669"/>
    <property type="project" value="TreeGrafter"/>
</dbReference>
<dbReference type="PANTHER" id="PTHR28249:SF1">
    <property type="entry name" value="SPORULATION-SPECIFIC PROTEIN SPO7"/>
    <property type="match status" value="1"/>
</dbReference>